<dbReference type="InterPro" id="IPR052163">
    <property type="entry name" value="DGC-Regulatory_Protein"/>
</dbReference>
<dbReference type="SMART" id="SM00267">
    <property type="entry name" value="GGDEF"/>
    <property type="match status" value="1"/>
</dbReference>
<keyword evidence="2" id="KW-0812">Transmembrane</keyword>
<dbReference type="Gene3D" id="3.30.70.270">
    <property type="match status" value="1"/>
</dbReference>
<dbReference type="KEGG" id="osg:BST96_05905"/>
<dbReference type="Proteomes" id="UP000193450">
    <property type="component" value="Chromosome"/>
</dbReference>
<feature type="transmembrane region" description="Helical" evidence="2">
    <location>
        <begin position="68"/>
        <end position="87"/>
    </location>
</feature>
<feature type="transmembrane region" description="Helical" evidence="2">
    <location>
        <begin position="35"/>
        <end position="56"/>
    </location>
</feature>
<evidence type="ECO:0000259" key="3">
    <source>
        <dbReference type="PROSITE" id="PS50887"/>
    </source>
</evidence>
<protein>
    <recommendedName>
        <fullName evidence="3">GGDEF domain-containing protein</fullName>
    </recommendedName>
</protein>
<dbReference type="SUPFAM" id="SSF55073">
    <property type="entry name" value="Nucleotide cyclase"/>
    <property type="match status" value="1"/>
</dbReference>
<dbReference type="CDD" id="cd01949">
    <property type="entry name" value="GGDEF"/>
    <property type="match status" value="1"/>
</dbReference>
<keyword evidence="5" id="KW-1185">Reference proteome</keyword>
<dbReference type="PANTHER" id="PTHR46663">
    <property type="entry name" value="DIGUANYLATE CYCLASE DGCT-RELATED"/>
    <property type="match status" value="1"/>
</dbReference>
<organism evidence="4 5">
    <name type="scientific">Oceanicoccus sagamiensis</name>
    <dbReference type="NCBI Taxonomy" id="716816"/>
    <lineage>
        <taxon>Bacteria</taxon>
        <taxon>Pseudomonadati</taxon>
        <taxon>Pseudomonadota</taxon>
        <taxon>Gammaproteobacteria</taxon>
        <taxon>Cellvibrionales</taxon>
        <taxon>Spongiibacteraceae</taxon>
        <taxon>Oceanicoccus</taxon>
    </lineage>
</organism>
<feature type="domain" description="GGDEF" evidence="3">
    <location>
        <begin position="250"/>
        <end position="382"/>
    </location>
</feature>
<feature type="transmembrane region" description="Helical" evidence="2">
    <location>
        <begin position="146"/>
        <end position="165"/>
    </location>
</feature>
<comment type="cofactor">
    <cofactor evidence="1">
        <name>Mg(2+)</name>
        <dbReference type="ChEBI" id="CHEBI:18420"/>
    </cofactor>
</comment>
<accession>A0A1X9N6F8</accession>
<feature type="transmembrane region" description="Helical" evidence="2">
    <location>
        <begin position="124"/>
        <end position="139"/>
    </location>
</feature>
<dbReference type="RefSeq" id="WP_085757805.1">
    <property type="nucleotide sequence ID" value="NZ_CP019343.1"/>
</dbReference>
<sequence>MDKTPEHLFRTIPGWFGSQGETELKNDEHYLRATIVLGVAMMSSCFALLVMIGLFFSPYPSNPEHKLAALGITAVVLLCYMASLIYYKYRQTIIGPSNLYATGVLVATTLPGILTGGFLSSPNLQIIIVVPVWAFLMAGNRNGLMWSAITLLAISAYYVAELLGVRFPQTIPANAEATLKLITWSIAIALVVLCLYLYEVNLVRLTERLQKEQSKLAHEATHDSLTGLLNRKSLLQSVEDAIAAHQKFQHQAAILYIDLDNFKPINDTHGHAMGDEVLTIVTSRLESCVKSSDTVARIGGDEFVIVLPNIQGKDISSRIAQQVLDSLHQKIVLNNKEFEISASIGVAFIPKDSDSADTILSLADQAMYRAKREKNAICYSEAS</sequence>
<dbReference type="InterPro" id="IPR029787">
    <property type="entry name" value="Nucleotide_cyclase"/>
</dbReference>
<evidence type="ECO:0000256" key="2">
    <source>
        <dbReference type="SAM" id="Phobius"/>
    </source>
</evidence>
<dbReference type="Pfam" id="PF00990">
    <property type="entry name" value="GGDEF"/>
    <property type="match status" value="1"/>
</dbReference>
<dbReference type="FunFam" id="3.30.70.270:FF:000001">
    <property type="entry name" value="Diguanylate cyclase domain protein"/>
    <property type="match status" value="1"/>
</dbReference>
<dbReference type="InterPro" id="IPR043128">
    <property type="entry name" value="Rev_trsase/Diguanyl_cyclase"/>
</dbReference>
<feature type="transmembrane region" description="Helical" evidence="2">
    <location>
        <begin position="177"/>
        <end position="198"/>
    </location>
</feature>
<dbReference type="InterPro" id="IPR000160">
    <property type="entry name" value="GGDEF_dom"/>
</dbReference>
<keyword evidence="2" id="KW-1133">Transmembrane helix</keyword>
<dbReference type="OrthoDB" id="9812358at2"/>
<dbReference type="NCBIfam" id="TIGR00254">
    <property type="entry name" value="GGDEF"/>
    <property type="match status" value="1"/>
</dbReference>
<evidence type="ECO:0000313" key="4">
    <source>
        <dbReference type="EMBL" id="ARN73690.1"/>
    </source>
</evidence>
<gene>
    <name evidence="4" type="ORF">BST96_05905</name>
</gene>
<dbReference type="EMBL" id="CP019343">
    <property type="protein sequence ID" value="ARN73690.1"/>
    <property type="molecule type" value="Genomic_DNA"/>
</dbReference>
<proteinExistence type="predicted"/>
<dbReference type="PROSITE" id="PS50887">
    <property type="entry name" value="GGDEF"/>
    <property type="match status" value="1"/>
</dbReference>
<evidence type="ECO:0000313" key="5">
    <source>
        <dbReference type="Proteomes" id="UP000193450"/>
    </source>
</evidence>
<feature type="transmembrane region" description="Helical" evidence="2">
    <location>
        <begin position="99"/>
        <end position="118"/>
    </location>
</feature>
<dbReference type="AlphaFoldDB" id="A0A1X9N6F8"/>
<dbReference type="PANTHER" id="PTHR46663:SF2">
    <property type="entry name" value="GGDEF DOMAIN-CONTAINING PROTEIN"/>
    <property type="match status" value="1"/>
</dbReference>
<reference evidence="4 5" key="1">
    <citation type="submission" date="2016-11" db="EMBL/GenBank/DDBJ databases">
        <title>Trade-off between light-utilization and light-protection in marine flavobacteria.</title>
        <authorList>
            <person name="Kumagai Y."/>
        </authorList>
    </citation>
    <scope>NUCLEOTIDE SEQUENCE [LARGE SCALE GENOMIC DNA]</scope>
    <source>
        <strain evidence="4 5">NBRC 107125</strain>
    </source>
</reference>
<keyword evidence="2" id="KW-0472">Membrane</keyword>
<name>A0A1X9N6F8_9GAMM</name>
<dbReference type="GO" id="GO:0003824">
    <property type="term" value="F:catalytic activity"/>
    <property type="evidence" value="ECO:0007669"/>
    <property type="project" value="UniProtKB-ARBA"/>
</dbReference>
<dbReference type="STRING" id="716816.BST96_05905"/>
<evidence type="ECO:0000256" key="1">
    <source>
        <dbReference type="ARBA" id="ARBA00001946"/>
    </source>
</evidence>